<organism evidence="2 4">
    <name type="scientific">Bacteroides finegoldii</name>
    <dbReference type="NCBI Taxonomy" id="338188"/>
    <lineage>
        <taxon>Bacteria</taxon>
        <taxon>Pseudomonadati</taxon>
        <taxon>Bacteroidota</taxon>
        <taxon>Bacteroidia</taxon>
        <taxon>Bacteroidales</taxon>
        <taxon>Bacteroidaceae</taxon>
        <taxon>Bacteroides</taxon>
    </lineage>
</organism>
<feature type="transmembrane region" description="Helical" evidence="1">
    <location>
        <begin position="65"/>
        <end position="85"/>
    </location>
</feature>
<name>A0A7J4YI53_9BACE</name>
<proteinExistence type="predicted"/>
<evidence type="ECO:0000313" key="5">
    <source>
        <dbReference type="Proteomes" id="UP000440198"/>
    </source>
</evidence>
<reference evidence="4 5" key="1">
    <citation type="journal article" date="2019" name="Nat. Med.">
        <title>A library of human gut bacterial isolates paired with longitudinal multiomics data enables mechanistic microbiome research.</title>
        <authorList>
            <person name="Poyet M."/>
            <person name="Groussin M."/>
            <person name="Gibbons S.M."/>
            <person name="Avila-Pacheco J."/>
            <person name="Jiang X."/>
            <person name="Kearney S.M."/>
            <person name="Perrotta A.R."/>
            <person name="Berdy B."/>
            <person name="Zhao S."/>
            <person name="Lieberman T.D."/>
            <person name="Swanson P.K."/>
            <person name="Smith M."/>
            <person name="Roesemann S."/>
            <person name="Alexander J.E."/>
            <person name="Rich S.A."/>
            <person name="Livny J."/>
            <person name="Vlamakis H."/>
            <person name="Clish C."/>
            <person name="Bullock K."/>
            <person name="Deik A."/>
            <person name="Scott J."/>
            <person name="Pierce K.A."/>
            <person name="Xavier R.J."/>
            <person name="Alm E.J."/>
        </authorList>
    </citation>
    <scope>NUCLEOTIDE SEQUENCE [LARGE SCALE GENOMIC DNA]</scope>
    <source>
        <strain evidence="3 5">BIOML-A2</strain>
        <strain evidence="2 4">BIOML-A6</strain>
    </source>
</reference>
<protein>
    <submittedName>
        <fullName evidence="2">Uncharacterized protein</fullName>
    </submittedName>
</protein>
<evidence type="ECO:0000313" key="3">
    <source>
        <dbReference type="EMBL" id="KAA5250675.1"/>
    </source>
</evidence>
<dbReference type="EMBL" id="VWAG01000095">
    <property type="protein sequence ID" value="KAA5250675.1"/>
    <property type="molecule type" value="Genomic_DNA"/>
</dbReference>
<dbReference type="EMBL" id="VWAK01000082">
    <property type="protein sequence ID" value="KAA5225686.1"/>
    <property type="molecule type" value="Genomic_DNA"/>
</dbReference>
<evidence type="ECO:0000313" key="2">
    <source>
        <dbReference type="EMBL" id="KAA5225686.1"/>
    </source>
</evidence>
<gene>
    <name evidence="3" type="ORF">F2Z09_21970</name>
    <name evidence="2" type="ORF">F2Z22_21965</name>
</gene>
<sequence>MKNKIISSLVLLITFVCTITIYHLLFDEHSKLFYINSVTTCIAELILLANIPILSNDKWLTFKSAATTSILNIYAIFLFLWTSIYSLCIEEESDYKVLYIGMLTVSIIFIVLLGITELGGGFMQKQDQDIKQATQKKKVLLISLSMYWNDIENILETVASDWKNNALQQLKVSVDKISIIPSKKLENNTEIVADINTKLNDIKEVFNKISKDIENPYLQKEVSQKIEQLKNYIIAIKSSI</sequence>
<accession>A0A7J4YI53</accession>
<keyword evidence="1" id="KW-0812">Transmembrane</keyword>
<dbReference type="AlphaFoldDB" id="A0A7J4YI53"/>
<dbReference type="Proteomes" id="UP000421791">
    <property type="component" value="Unassembled WGS sequence"/>
</dbReference>
<keyword evidence="1" id="KW-1133">Transmembrane helix</keyword>
<evidence type="ECO:0000313" key="4">
    <source>
        <dbReference type="Proteomes" id="UP000421791"/>
    </source>
</evidence>
<comment type="caution">
    <text evidence="2">The sequence shown here is derived from an EMBL/GenBank/DDBJ whole genome shotgun (WGS) entry which is preliminary data.</text>
</comment>
<feature type="transmembrane region" description="Helical" evidence="1">
    <location>
        <begin position="97"/>
        <end position="115"/>
    </location>
</feature>
<dbReference type="GeneID" id="92987509"/>
<feature type="transmembrane region" description="Helical" evidence="1">
    <location>
        <begin position="32"/>
        <end position="53"/>
    </location>
</feature>
<keyword evidence="1" id="KW-0472">Membrane</keyword>
<keyword evidence="5" id="KW-1185">Reference proteome</keyword>
<dbReference type="Proteomes" id="UP000440198">
    <property type="component" value="Unassembled WGS sequence"/>
</dbReference>
<dbReference type="RefSeq" id="WP_149924225.1">
    <property type="nucleotide sequence ID" value="NZ_JADOZO010000316.1"/>
</dbReference>
<evidence type="ECO:0000256" key="1">
    <source>
        <dbReference type="SAM" id="Phobius"/>
    </source>
</evidence>
<feature type="transmembrane region" description="Helical" evidence="1">
    <location>
        <begin position="5"/>
        <end position="26"/>
    </location>
</feature>